<comment type="caution">
    <text evidence="1">The sequence shown here is derived from an EMBL/GenBank/DDBJ whole genome shotgun (WGS) entry which is preliminary data.</text>
</comment>
<protein>
    <submittedName>
        <fullName evidence="1">Uncharacterized protein</fullName>
    </submittedName>
</protein>
<name>A0AAW2CNB3_9ROSI</name>
<reference evidence="1 2" key="1">
    <citation type="submission" date="2024-01" db="EMBL/GenBank/DDBJ databases">
        <title>A telomere-to-telomere, gap-free genome of sweet tea (Lithocarpus litseifolius).</title>
        <authorList>
            <person name="Zhou J."/>
        </authorList>
    </citation>
    <scope>NUCLEOTIDE SEQUENCE [LARGE SCALE GENOMIC DNA]</scope>
    <source>
        <strain evidence="1">Zhou-2022a</strain>
        <tissue evidence="1">Leaf</tissue>
    </source>
</reference>
<organism evidence="1 2">
    <name type="scientific">Lithocarpus litseifolius</name>
    <dbReference type="NCBI Taxonomy" id="425828"/>
    <lineage>
        <taxon>Eukaryota</taxon>
        <taxon>Viridiplantae</taxon>
        <taxon>Streptophyta</taxon>
        <taxon>Embryophyta</taxon>
        <taxon>Tracheophyta</taxon>
        <taxon>Spermatophyta</taxon>
        <taxon>Magnoliopsida</taxon>
        <taxon>eudicotyledons</taxon>
        <taxon>Gunneridae</taxon>
        <taxon>Pentapetalae</taxon>
        <taxon>rosids</taxon>
        <taxon>fabids</taxon>
        <taxon>Fagales</taxon>
        <taxon>Fagaceae</taxon>
        <taxon>Lithocarpus</taxon>
    </lineage>
</organism>
<evidence type="ECO:0000313" key="1">
    <source>
        <dbReference type="EMBL" id="KAK9999516.1"/>
    </source>
</evidence>
<dbReference type="Proteomes" id="UP001459277">
    <property type="component" value="Unassembled WGS sequence"/>
</dbReference>
<feature type="non-terminal residue" evidence="1">
    <location>
        <position position="1"/>
    </location>
</feature>
<gene>
    <name evidence="1" type="ORF">SO802_019119</name>
</gene>
<accession>A0AAW2CNB3</accession>
<dbReference type="EMBL" id="JAZDWU010000006">
    <property type="protein sequence ID" value="KAK9999516.1"/>
    <property type="molecule type" value="Genomic_DNA"/>
</dbReference>
<sequence>KSDDLWASQVIEPAAKVIRSFPNENASSMPDLAAPNNMGPTLIQWDLWTQYICKACGRVLRGVHEWEQHKGIETYFPAEEVSGILLTGSATTTTTSTS</sequence>
<keyword evidence="2" id="KW-1185">Reference proteome</keyword>
<evidence type="ECO:0000313" key="2">
    <source>
        <dbReference type="Proteomes" id="UP001459277"/>
    </source>
</evidence>
<dbReference type="AlphaFoldDB" id="A0AAW2CNB3"/>
<proteinExistence type="predicted"/>